<dbReference type="AlphaFoldDB" id="A0AAD8B506"/>
<dbReference type="Proteomes" id="UP001233172">
    <property type="component" value="Unassembled WGS sequence"/>
</dbReference>
<protein>
    <submittedName>
        <fullName evidence="2">Uncharacterized protein</fullName>
    </submittedName>
</protein>
<dbReference type="EMBL" id="JASAOG010000148">
    <property type="protein sequence ID" value="KAK0047617.1"/>
    <property type="molecule type" value="Genomic_DNA"/>
</dbReference>
<gene>
    <name evidence="2" type="ORF">Bpfe_022922</name>
</gene>
<evidence type="ECO:0000256" key="1">
    <source>
        <dbReference type="SAM" id="MobiDB-lite"/>
    </source>
</evidence>
<proteinExistence type="predicted"/>
<feature type="region of interest" description="Disordered" evidence="1">
    <location>
        <begin position="1"/>
        <end position="36"/>
    </location>
</feature>
<reference evidence="2" key="2">
    <citation type="submission" date="2023-04" db="EMBL/GenBank/DDBJ databases">
        <authorList>
            <person name="Bu L."/>
            <person name="Lu L."/>
            <person name="Laidemitt M.R."/>
            <person name="Zhang S.M."/>
            <person name="Mutuku M."/>
            <person name="Mkoji G."/>
            <person name="Steinauer M."/>
            <person name="Loker E.S."/>
        </authorList>
    </citation>
    <scope>NUCLEOTIDE SEQUENCE</scope>
    <source>
        <strain evidence="2">KasaAsao</strain>
        <tissue evidence="2">Whole Snail</tissue>
    </source>
</reference>
<comment type="caution">
    <text evidence="2">The sequence shown here is derived from an EMBL/GenBank/DDBJ whole genome shotgun (WGS) entry which is preliminary data.</text>
</comment>
<keyword evidence="3" id="KW-1185">Reference proteome</keyword>
<feature type="compositionally biased region" description="Polar residues" evidence="1">
    <location>
        <begin position="1"/>
        <end position="10"/>
    </location>
</feature>
<name>A0AAD8B506_BIOPF</name>
<evidence type="ECO:0000313" key="3">
    <source>
        <dbReference type="Proteomes" id="UP001233172"/>
    </source>
</evidence>
<accession>A0AAD8B506</accession>
<organism evidence="2 3">
    <name type="scientific">Biomphalaria pfeifferi</name>
    <name type="common">Bloodfluke planorb</name>
    <name type="synonym">Freshwater snail</name>
    <dbReference type="NCBI Taxonomy" id="112525"/>
    <lineage>
        <taxon>Eukaryota</taxon>
        <taxon>Metazoa</taxon>
        <taxon>Spiralia</taxon>
        <taxon>Lophotrochozoa</taxon>
        <taxon>Mollusca</taxon>
        <taxon>Gastropoda</taxon>
        <taxon>Heterobranchia</taxon>
        <taxon>Euthyneura</taxon>
        <taxon>Panpulmonata</taxon>
        <taxon>Hygrophila</taxon>
        <taxon>Lymnaeoidea</taxon>
        <taxon>Planorbidae</taxon>
        <taxon>Biomphalaria</taxon>
    </lineage>
</organism>
<reference evidence="2" key="1">
    <citation type="journal article" date="2023" name="PLoS Negl. Trop. Dis.">
        <title>A genome sequence for Biomphalaria pfeifferi, the major vector snail for the human-infecting parasite Schistosoma mansoni.</title>
        <authorList>
            <person name="Bu L."/>
            <person name="Lu L."/>
            <person name="Laidemitt M.R."/>
            <person name="Zhang S.M."/>
            <person name="Mutuku M."/>
            <person name="Mkoji G."/>
            <person name="Steinauer M."/>
            <person name="Loker E.S."/>
        </authorList>
    </citation>
    <scope>NUCLEOTIDE SEQUENCE</scope>
    <source>
        <strain evidence="2">KasaAsao</strain>
    </source>
</reference>
<sequence>MVKDQGTPNRWSKIREHQIDGQRSENTKSMVKDQGTPNRWSKIREHQIDGQRSGNTKSMVKDDYGIKILSYCIRCPLPLKVLRVGVPFLTFWLSSNLGSSLKDKIFCVNILMTRLTVLLTKLEVWKKPLIVSKGELATLRCTGLEDLKSALVRIAIFSHKRPRHPPAVQRRALVNIGRVELHSQITVKLLMDDTVIISLGGPVESELCRVWLHTSDKQERLRLRGLGQH</sequence>
<evidence type="ECO:0000313" key="2">
    <source>
        <dbReference type="EMBL" id="KAK0047617.1"/>
    </source>
</evidence>
<feature type="compositionally biased region" description="Basic and acidic residues" evidence="1">
    <location>
        <begin position="13"/>
        <end position="26"/>
    </location>
</feature>